<dbReference type="RefSeq" id="WP_220165216.1">
    <property type="nucleotide sequence ID" value="NZ_CP080507.1"/>
</dbReference>
<dbReference type="KEGG" id="ole:K0B96_06590"/>
<name>A0A8F9TYE5_9BACT</name>
<evidence type="ECO:0000313" key="2">
    <source>
        <dbReference type="Proteomes" id="UP000825051"/>
    </source>
</evidence>
<dbReference type="Proteomes" id="UP000825051">
    <property type="component" value="Chromosome"/>
</dbReference>
<evidence type="ECO:0000313" key="1">
    <source>
        <dbReference type="EMBL" id="QYM80277.1"/>
    </source>
</evidence>
<accession>A0A8F9TYE5</accession>
<sequence length="184" mass="20735">MSRKRRSDAKLHALPEPVKEQLIRWLTEENVSYEKAKERLEMDFNVRVSVGALCDFYATECYLQTSASAQEFVTRVEAEVRADGRAYDAATLALIRQRAYLLARTQGASVNDLATLAGIIGDTARLELRQRELTLSLDKFRHQVKSDIEKGLDALHAEIKGHADALQLFERMKAIVMHSVEGTS</sequence>
<evidence type="ECO:0008006" key="3">
    <source>
        <dbReference type="Google" id="ProtNLM"/>
    </source>
</evidence>
<organism evidence="1 2">
    <name type="scientific">Horticoccus luteus</name>
    <dbReference type="NCBI Taxonomy" id="2862869"/>
    <lineage>
        <taxon>Bacteria</taxon>
        <taxon>Pseudomonadati</taxon>
        <taxon>Verrucomicrobiota</taxon>
        <taxon>Opitutia</taxon>
        <taxon>Opitutales</taxon>
        <taxon>Opitutaceae</taxon>
        <taxon>Horticoccus</taxon>
    </lineage>
</organism>
<proteinExistence type="predicted"/>
<dbReference type="AlphaFoldDB" id="A0A8F9TYE5"/>
<reference evidence="1" key="1">
    <citation type="submission" date="2021-08" db="EMBL/GenBank/DDBJ databases">
        <title>Genome of a novel bacterium of the phylum Verrucomicrobia, Oleiharenicola sp. KSB-15.</title>
        <authorList>
            <person name="Chung J.-H."/>
            <person name="Ahn J.-H."/>
            <person name="Yoon Y."/>
            <person name="Kim D.-Y."/>
            <person name="An S.-H."/>
            <person name="Park I."/>
            <person name="Yeon J."/>
        </authorList>
    </citation>
    <scope>NUCLEOTIDE SEQUENCE</scope>
    <source>
        <strain evidence="1">KSB-15</strain>
    </source>
</reference>
<dbReference type="EMBL" id="CP080507">
    <property type="protein sequence ID" value="QYM80277.1"/>
    <property type="molecule type" value="Genomic_DNA"/>
</dbReference>
<protein>
    <recommendedName>
        <fullName evidence="3">DUF3486 family protein</fullName>
    </recommendedName>
</protein>
<keyword evidence="2" id="KW-1185">Reference proteome</keyword>
<gene>
    <name evidence="1" type="ORF">K0B96_06590</name>
</gene>